<name>A0A1G1W6A5_9BACT</name>
<dbReference type="Proteomes" id="UP000176631">
    <property type="component" value="Unassembled WGS sequence"/>
</dbReference>
<dbReference type="SUPFAM" id="SSF50475">
    <property type="entry name" value="FMN-binding split barrel"/>
    <property type="match status" value="1"/>
</dbReference>
<dbReference type="EMBL" id="MHCP01000028">
    <property type="protein sequence ID" value="OGY23188.1"/>
    <property type="molecule type" value="Genomic_DNA"/>
</dbReference>
<dbReference type="Gene3D" id="2.30.110.10">
    <property type="entry name" value="Electron Transport, Fmn-binding Protein, Chain A"/>
    <property type="match status" value="1"/>
</dbReference>
<proteinExistence type="predicted"/>
<gene>
    <name evidence="2" type="ORF">A2172_02305</name>
</gene>
<reference evidence="2 3" key="1">
    <citation type="journal article" date="2016" name="Nat. Commun.">
        <title>Thousands of microbial genomes shed light on interconnected biogeochemical processes in an aquifer system.</title>
        <authorList>
            <person name="Anantharaman K."/>
            <person name="Brown C.T."/>
            <person name="Hug L.A."/>
            <person name="Sharon I."/>
            <person name="Castelle C.J."/>
            <person name="Probst A.J."/>
            <person name="Thomas B.C."/>
            <person name="Singh A."/>
            <person name="Wilkins M.J."/>
            <person name="Karaoz U."/>
            <person name="Brodie E.L."/>
            <person name="Williams K.H."/>
            <person name="Hubbard S.S."/>
            <person name="Banfield J.F."/>
        </authorList>
    </citation>
    <scope>NUCLEOTIDE SEQUENCE [LARGE SCALE GENOMIC DNA]</scope>
</reference>
<dbReference type="InterPro" id="IPR012349">
    <property type="entry name" value="Split_barrel_FMN-bd"/>
</dbReference>
<accession>A0A1G1W6A5</accession>
<protein>
    <recommendedName>
        <fullName evidence="1">Pyridoxamine 5'-phosphate oxidase N-terminal domain-containing protein</fullName>
    </recommendedName>
</protein>
<feature type="domain" description="Pyridoxamine 5'-phosphate oxidase N-terminal" evidence="1">
    <location>
        <begin position="4"/>
        <end position="105"/>
    </location>
</feature>
<evidence type="ECO:0000313" key="2">
    <source>
        <dbReference type="EMBL" id="OGY23188.1"/>
    </source>
</evidence>
<dbReference type="Pfam" id="PF01243">
    <property type="entry name" value="PNPOx_N"/>
    <property type="match status" value="1"/>
</dbReference>
<evidence type="ECO:0000313" key="3">
    <source>
        <dbReference type="Proteomes" id="UP000176631"/>
    </source>
</evidence>
<dbReference type="STRING" id="1802593.A2172_02305"/>
<organism evidence="2 3">
    <name type="scientific">Candidatus Woykebacteria bacterium RBG_13_40_15</name>
    <dbReference type="NCBI Taxonomy" id="1802593"/>
    <lineage>
        <taxon>Bacteria</taxon>
        <taxon>Candidatus Woykeibacteriota</taxon>
    </lineage>
</organism>
<dbReference type="AlphaFoldDB" id="A0A1G1W6A5"/>
<sequence length="153" mass="17605">MDLKKLIKDYLKETNLMQIATAKGNKPWIASVWFAYDSAFNLYFISRFNRRHSLEIAKNPHVAGAIVKPHKTLGDKTRGLQFEGECHEVKGVELVKAFAIFAKRFPTVTKFILSPKDIVEGVTDHHFYKVVPSQIVLFDEVNFPDQSRRELNL</sequence>
<evidence type="ECO:0000259" key="1">
    <source>
        <dbReference type="Pfam" id="PF01243"/>
    </source>
</evidence>
<comment type="caution">
    <text evidence="2">The sequence shown here is derived from an EMBL/GenBank/DDBJ whole genome shotgun (WGS) entry which is preliminary data.</text>
</comment>
<dbReference type="InterPro" id="IPR011576">
    <property type="entry name" value="Pyridox_Oxase_N"/>
</dbReference>